<organism evidence="1 2">
    <name type="scientific">Vibrio atlanticus (strain LGP32)</name>
    <name type="common">Vibrio splendidus (strain Mel32)</name>
    <dbReference type="NCBI Taxonomy" id="575788"/>
    <lineage>
        <taxon>Bacteria</taxon>
        <taxon>Pseudomonadati</taxon>
        <taxon>Pseudomonadota</taxon>
        <taxon>Gammaproteobacteria</taxon>
        <taxon>Vibrionales</taxon>
        <taxon>Vibrionaceae</taxon>
        <taxon>Vibrio</taxon>
    </lineage>
</organism>
<accession>B7VTP4</accession>
<reference evidence="1 2" key="1">
    <citation type="submission" date="2009-02" db="EMBL/GenBank/DDBJ databases">
        <title>Vibrio splendidus str. LGP32 complete genome.</title>
        <authorList>
            <person name="Mazel D."/>
            <person name="Le Roux F."/>
        </authorList>
    </citation>
    <scope>NUCLEOTIDE SEQUENCE [LARGE SCALE GENOMIC DNA]</scope>
    <source>
        <strain evidence="1 2">LGP32</strain>
    </source>
</reference>
<evidence type="ECO:0000313" key="1">
    <source>
        <dbReference type="EMBL" id="CAV26823.1"/>
    </source>
</evidence>
<sequence length="45" mass="4814">MVSPSFWGDAADSISDLTSSAVDKLAIYSTDKFNTITKAMLTKEG</sequence>
<name>B7VTP4_VIBA3</name>
<dbReference type="HOGENOM" id="CLU_3206902_0_0_6"/>
<dbReference type="EMBL" id="FM954973">
    <property type="protein sequence ID" value="CAV26823.1"/>
    <property type="molecule type" value="Genomic_DNA"/>
</dbReference>
<dbReference type="AlphaFoldDB" id="B7VTP4"/>
<dbReference type="Proteomes" id="UP000009100">
    <property type="component" value="Chromosome 2"/>
</dbReference>
<evidence type="ECO:0000313" key="2">
    <source>
        <dbReference type="Proteomes" id="UP000009100"/>
    </source>
</evidence>
<protein>
    <submittedName>
        <fullName evidence="1">False orf</fullName>
    </submittedName>
</protein>
<gene>
    <name evidence="1" type="ordered locus">VS_II0957</name>
</gene>
<proteinExistence type="predicted"/>
<dbReference type="KEGG" id="vsp:VS_II0957"/>